<gene>
    <name evidence="1" type="ORF">SAMN02787073_3666</name>
</gene>
<evidence type="ECO:0000313" key="2">
    <source>
        <dbReference type="Proteomes" id="UP000184108"/>
    </source>
</evidence>
<accession>A0A1M5HDB2</accession>
<dbReference type="PROSITE" id="PS51257">
    <property type="entry name" value="PROKAR_LIPOPROTEIN"/>
    <property type="match status" value="1"/>
</dbReference>
<dbReference type="Proteomes" id="UP000184108">
    <property type="component" value="Unassembled WGS sequence"/>
</dbReference>
<name>A0A1M5HDB2_9FLAO</name>
<dbReference type="RefSeq" id="WP_073174802.1">
    <property type="nucleotide sequence ID" value="NZ_FQVE01000004.1"/>
</dbReference>
<proteinExistence type="predicted"/>
<protein>
    <submittedName>
        <fullName evidence="1">Uncharacterized protein</fullName>
    </submittedName>
</protein>
<sequence>MKYFFLVFFLIFTSCISEENLDLQTNSKYQGNYVGNFSGELSGEINFNVSNTGNLEGIVYYNNVPDSSQSISGYVMTSGKFNATAKSGLNFIGYLYGTTMNGKWTKGNLTGDYEFHKK</sequence>
<evidence type="ECO:0000313" key="1">
    <source>
        <dbReference type="EMBL" id="SHG13924.1"/>
    </source>
</evidence>
<dbReference type="AlphaFoldDB" id="A0A1M5HDB2"/>
<dbReference type="EMBL" id="FQVE01000004">
    <property type="protein sequence ID" value="SHG13924.1"/>
    <property type="molecule type" value="Genomic_DNA"/>
</dbReference>
<organism evidence="1 2">
    <name type="scientific">Chryseobacterium vrystaatense</name>
    <dbReference type="NCBI Taxonomy" id="307480"/>
    <lineage>
        <taxon>Bacteria</taxon>
        <taxon>Pseudomonadati</taxon>
        <taxon>Bacteroidota</taxon>
        <taxon>Flavobacteriia</taxon>
        <taxon>Flavobacteriales</taxon>
        <taxon>Weeksellaceae</taxon>
        <taxon>Chryseobacterium group</taxon>
        <taxon>Chryseobacterium</taxon>
    </lineage>
</organism>
<reference evidence="2" key="1">
    <citation type="submission" date="2016-11" db="EMBL/GenBank/DDBJ databases">
        <authorList>
            <person name="Varghese N."/>
            <person name="Submissions S."/>
        </authorList>
    </citation>
    <scope>NUCLEOTIDE SEQUENCE [LARGE SCALE GENOMIC DNA]</scope>
    <source>
        <strain evidence="2">YR203</strain>
    </source>
</reference>